<dbReference type="EC" id="1.17.5.2" evidence="4"/>
<dbReference type="AlphaFoldDB" id="A0A1L9NT12"/>
<dbReference type="InterPro" id="IPR000674">
    <property type="entry name" value="Ald_Oxase/Xan_DH_a/b"/>
</dbReference>
<evidence type="ECO:0000313" key="4">
    <source>
        <dbReference type="EMBL" id="OJI92435.1"/>
    </source>
</evidence>
<dbReference type="OrthoDB" id="9758509at2"/>
<dbReference type="InterPro" id="IPR037165">
    <property type="entry name" value="AldOxase/xan_DH_Mopterin-bd_sf"/>
</dbReference>
<organism evidence="4 5">
    <name type="scientific">Planktotalea frisia</name>
    <dbReference type="NCBI Taxonomy" id="696762"/>
    <lineage>
        <taxon>Bacteria</taxon>
        <taxon>Pseudomonadati</taxon>
        <taxon>Pseudomonadota</taxon>
        <taxon>Alphaproteobacteria</taxon>
        <taxon>Rhodobacterales</taxon>
        <taxon>Paracoccaceae</taxon>
        <taxon>Planktotalea</taxon>
    </lineage>
</organism>
<proteinExistence type="predicted"/>
<dbReference type="Gene3D" id="3.90.1170.50">
    <property type="entry name" value="Aldehyde oxidase/xanthine dehydrogenase, a/b hammerhead"/>
    <property type="match status" value="1"/>
</dbReference>
<dbReference type="Pfam" id="PF01315">
    <property type="entry name" value="Ald_Xan_dh_C"/>
    <property type="match status" value="1"/>
</dbReference>
<dbReference type="Gene3D" id="3.30.365.10">
    <property type="entry name" value="Aldehyde oxidase/xanthine dehydrogenase, molybdopterin binding domain"/>
    <property type="match status" value="4"/>
</dbReference>
<evidence type="ECO:0000256" key="1">
    <source>
        <dbReference type="ARBA" id="ARBA00022505"/>
    </source>
</evidence>
<keyword evidence="2 4" id="KW-0560">Oxidoreductase</keyword>
<name>A0A1L9NT12_9RHOB</name>
<dbReference type="GO" id="GO:0005506">
    <property type="term" value="F:iron ion binding"/>
    <property type="evidence" value="ECO:0007669"/>
    <property type="project" value="InterPro"/>
</dbReference>
<dbReference type="InterPro" id="IPR036856">
    <property type="entry name" value="Ald_Oxase/Xan_DH_a/b_sf"/>
</dbReference>
<dbReference type="PANTHER" id="PTHR11908">
    <property type="entry name" value="XANTHINE DEHYDROGENASE"/>
    <property type="match status" value="1"/>
</dbReference>
<gene>
    <name evidence="4" type="primary">cdhA</name>
    <name evidence="4" type="ORF">PFRI_33500</name>
</gene>
<dbReference type="Proteomes" id="UP000184514">
    <property type="component" value="Unassembled WGS sequence"/>
</dbReference>
<dbReference type="GO" id="GO:0034875">
    <property type="term" value="F:caffeine oxidase activity"/>
    <property type="evidence" value="ECO:0007669"/>
    <property type="project" value="UniProtKB-EC"/>
</dbReference>
<sequence length="793" mass="85199">MTGPAHIFDKPNRYIGKPEPRADAARLLQGRGRFVDDEKLPRMVHAAFVRSPHAHAKILSIDTEDARTSTGVIAIYTGADLAEHVTPYVGTLTHMAGLRSAPQHPLAMDVARWQGEPIVMVVATSRALAEDACELVDVDYDELPAAVDSETALDADTPVIHPEFGSNLAWERDVIAGDIDAAFAAPGVHVVEREFRFGRHTGVTLESRGTLCDYDPSEDQLTVYYSGQAPHMMQVIFSKHLGLPEENVRVISNDVGGSFGIKIHTYGDEIATAAAAKLLRRPVKFIADRFESFVTDIHARDHIVKAKMGITGAGTIVGIDFDDLTGIGPFSMYPRTSAIECNQVLNLTGAPYVMENYRAKGRVVFQNKTLMCQYRAVGHPIAMAIADGLLEDAARKIGMDPVALRELNLMADDSYPRTSATGMKLDDLSHKRALRKLTEIMDYQGLRADQTEARKDGIYRGIGFVSMVEVTNPSPMFYGIGGAPIASQDGATLRLDAGGALHVSSSITEQGQGTNAILAQVAAGVFGVDLNRVKVTTGDTATTPYGGGTWASRGAGIGGEAMLLAAQALKDQVLEVAGVMLQTGVEKLDIRDGAVTDLEGNERLPLADLARTVYYRGNELPNDLNPELIATRHYRVTDFPFVFTNGAMAAHVEVDTATGFVKVLHFWAVEDCGRVINPLLVDEQIRGGVVQGIGGALYEECHYSPDGQFMNATMADYMVPMASEMPDITIAHIETPTKTSVLGAKGAGEAGTGGAPAAILNAVNDALSPMGASIWQMPMTPERILTVLDKAAE</sequence>
<dbReference type="InterPro" id="IPR008274">
    <property type="entry name" value="AldOxase/xan_DH_MoCoBD1"/>
</dbReference>
<protein>
    <submittedName>
        <fullName evidence="4">Caffeine dehydrogenase subunit alpha</fullName>
        <ecNumber evidence="4">1.17.5.2</ecNumber>
    </submittedName>
</protein>
<feature type="domain" description="Aldehyde oxidase/xanthine dehydrogenase a/b hammerhead" evidence="3">
    <location>
        <begin position="29"/>
        <end position="144"/>
    </location>
</feature>
<comment type="caution">
    <text evidence="4">The sequence shown here is derived from an EMBL/GenBank/DDBJ whole genome shotgun (WGS) entry which is preliminary data.</text>
</comment>
<dbReference type="SUPFAM" id="SSF54665">
    <property type="entry name" value="CO dehydrogenase molybdoprotein N-domain-like"/>
    <property type="match status" value="1"/>
</dbReference>
<dbReference type="PANTHER" id="PTHR11908:SF132">
    <property type="entry name" value="ALDEHYDE OXIDASE 1-RELATED"/>
    <property type="match status" value="1"/>
</dbReference>
<dbReference type="Pfam" id="PF20256">
    <property type="entry name" value="MoCoBD_2"/>
    <property type="match status" value="1"/>
</dbReference>
<evidence type="ECO:0000313" key="5">
    <source>
        <dbReference type="Proteomes" id="UP000184514"/>
    </source>
</evidence>
<dbReference type="SMART" id="SM01008">
    <property type="entry name" value="Ald_Xan_dh_C"/>
    <property type="match status" value="1"/>
</dbReference>
<evidence type="ECO:0000256" key="2">
    <source>
        <dbReference type="ARBA" id="ARBA00023002"/>
    </source>
</evidence>
<dbReference type="Pfam" id="PF02738">
    <property type="entry name" value="MoCoBD_1"/>
    <property type="match status" value="1"/>
</dbReference>
<dbReference type="SUPFAM" id="SSF56003">
    <property type="entry name" value="Molybdenum cofactor-binding domain"/>
    <property type="match status" value="1"/>
</dbReference>
<dbReference type="InterPro" id="IPR046867">
    <property type="entry name" value="AldOxase/xan_DH_MoCoBD2"/>
</dbReference>
<keyword evidence="5" id="KW-1185">Reference proteome</keyword>
<keyword evidence="1" id="KW-0500">Molybdenum</keyword>
<dbReference type="STRING" id="696762.PFRI_33500"/>
<dbReference type="RefSeq" id="WP_072631856.1">
    <property type="nucleotide sequence ID" value="NZ_JABBAN010000244.1"/>
</dbReference>
<dbReference type="EMBL" id="MLCB01000183">
    <property type="protein sequence ID" value="OJI92435.1"/>
    <property type="molecule type" value="Genomic_DNA"/>
</dbReference>
<accession>A0A1L9NT12</accession>
<dbReference type="InterPro" id="IPR016208">
    <property type="entry name" value="Ald_Oxase/xanthine_DH-like"/>
</dbReference>
<reference evidence="4 5" key="1">
    <citation type="submission" date="2016-10" db="EMBL/GenBank/DDBJ databases">
        <title>Genome sequence of Planktotalea frisia SH6-1.</title>
        <authorList>
            <person name="Poehlein A."/>
            <person name="Bakenhus I."/>
            <person name="Voget S."/>
            <person name="Brinkhoff T."/>
            <person name="Simon M."/>
        </authorList>
    </citation>
    <scope>NUCLEOTIDE SEQUENCE [LARGE SCALE GENOMIC DNA]</scope>
    <source>
        <strain evidence="4 5">SH6-1</strain>
    </source>
</reference>
<evidence type="ECO:0000259" key="3">
    <source>
        <dbReference type="SMART" id="SM01008"/>
    </source>
</evidence>